<dbReference type="EMBL" id="CP036401">
    <property type="protein sequence ID" value="QBI02694.1"/>
    <property type="molecule type" value="Genomic_DNA"/>
</dbReference>
<evidence type="ECO:0000313" key="5">
    <source>
        <dbReference type="Proteomes" id="UP000628442"/>
    </source>
</evidence>
<evidence type="ECO:0000313" key="2">
    <source>
        <dbReference type="EMBL" id="GGY68620.1"/>
    </source>
</evidence>
<reference evidence="2" key="3">
    <citation type="submission" date="2022-12" db="EMBL/GenBank/DDBJ databases">
        <authorList>
            <person name="Sun Q."/>
            <person name="Kim S."/>
        </authorList>
    </citation>
    <scope>NUCLEOTIDE SEQUENCE</scope>
    <source>
        <strain evidence="2">KCTC 12343</strain>
    </source>
</reference>
<proteinExistence type="predicted"/>
<gene>
    <name evidence="3" type="ORF">EYF70_18970</name>
    <name evidence="2" type="ORF">GCM10007387_58410</name>
</gene>
<name>A0A411X143_9BURK</name>
<evidence type="ECO:0000256" key="1">
    <source>
        <dbReference type="SAM" id="SignalP"/>
    </source>
</evidence>
<dbReference type="EMBL" id="BMWV01000024">
    <property type="protein sequence ID" value="GGY68620.1"/>
    <property type="molecule type" value="Genomic_DNA"/>
</dbReference>
<feature type="chain" id="PRO_5044601853" description="DUF3298 domain-containing protein" evidence="1">
    <location>
        <begin position="22"/>
        <end position="231"/>
    </location>
</feature>
<feature type="signal peptide" evidence="1">
    <location>
        <begin position="1"/>
        <end position="21"/>
    </location>
</feature>
<reference evidence="3 4" key="2">
    <citation type="submission" date="2019-02" db="EMBL/GenBank/DDBJ databases">
        <title>Draft Genome Sequences of Six Type Strains of the Genus Massilia.</title>
        <authorList>
            <person name="Miess H."/>
            <person name="Frediansyhah A."/>
            <person name="Gross H."/>
        </authorList>
    </citation>
    <scope>NUCLEOTIDE SEQUENCE [LARGE SCALE GENOMIC DNA]</scope>
    <source>
        <strain evidence="3 4">DSM 17472</strain>
    </source>
</reference>
<accession>A0A411X143</accession>
<evidence type="ECO:0000313" key="4">
    <source>
        <dbReference type="Proteomes" id="UP000292307"/>
    </source>
</evidence>
<reference evidence="2" key="1">
    <citation type="journal article" date="2014" name="Int. J. Syst. Evol. Microbiol.">
        <title>Complete genome sequence of Corynebacterium casei LMG S-19264T (=DSM 44701T), isolated from a smear-ripened cheese.</title>
        <authorList>
            <consortium name="US DOE Joint Genome Institute (JGI-PGF)"/>
            <person name="Walter F."/>
            <person name="Albersmeier A."/>
            <person name="Kalinowski J."/>
            <person name="Ruckert C."/>
        </authorList>
    </citation>
    <scope>NUCLEOTIDE SEQUENCE</scope>
    <source>
        <strain evidence="2">KCTC 12343</strain>
    </source>
</reference>
<dbReference type="Proteomes" id="UP000628442">
    <property type="component" value="Unassembled WGS sequence"/>
</dbReference>
<dbReference type="OrthoDB" id="8758882at2"/>
<organism evidence="2 5">
    <name type="scientific">Pseudoduganella albidiflava</name>
    <dbReference type="NCBI Taxonomy" id="321983"/>
    <lineage>
        <taxon>Bacteria</taxon>
        <taxon>Pseudomonadati</taxon>
        <taxon>Pseudomonadota</taxon>
        <taxon>Betaproteobacteria</taxon>
        <taxon>Burkholderiales</taxon>
        <taxon>Oxalobacteraceae</taxon>
        <taxon>Telluria group</taxon>
        <taxon>Pseudoduganella</taxon>
    </lineage>
</organism>
<sequence>MKVIRFFIAMCLGVVSQHSTALDNAAPPSVKFVLGKAKNLGVSRPTSSVSVETLKIITIEGLQPKIIDRINAHLLEKEKNMPREVKLCGSYAEGHPWGFHLKFKRILVSEDYISIVFERSTVCAGSPDIEKVPMVFSRLNGALIPAESLIKRFVSAAVTKASYEGKVELDEESIEQMIADSEAEGISSNEDCEFYLKNTPYSVWVDGKRLVLSPEFTQTNSNCMKEYIIKR</sequence>
<evidence type="ECO:0000313" key="3">
    <source>
        <dbReference type="EMBL" id="QBI02694.1"/>
    </source>
</evidence>
<keyword evidence="4" id="KW-1185">Reference proteome</keyword>
<protein>
    <recommendedName>
        <fullName evidence="6">DUF3298 domain-containing protein</fullName>
    </recommendedName>
</protein>
<dbReference type="RefSeq" id="WP_131146805.1">
    <property type="nucleotide sequence ID" value="NZ_BMWV01000024.1"/>
</dbReference>
<keyword evidence="1" id="KW-0732">Signal</keyword>
<dbReference type="Proteomes" id="UP000292307">
    <property type="component" value="Chromosome"/>
</dbReference>
<dbReference type="AlphaFoldDB" id="A0A411X143"/>
<evidence type="ECO:0008006" key="6">
    <source>
        <dbReference type="Google" id="ProtNLM"/>
    </source>
</evidence>